<dbReference type="GO" id="GO:0005930">
    <property type="term" value="C:axoneme"/>
    <property type="evidence" value="ECO:0007669"/>
    <property type="project" value="UniProtKB-SubCell"/>
</dbReference>
<dbReference type="OMA" id="FDHRGKM"/>
<dbReference type="InterPro" id="IPR000435">
    <property type="entry name" value="Tektins"/>
</dbReference>
<dbReference type="GeneTree" id="ENSGT00950000182894"/>
<dbReference type="eggNOG" id="KOG2685">
    <property type="taxonomic scope" value="Eukaryota"/>
</dbReference>
<dbReference type="GO" id="GO:0015630">
    <property type="term" value="C:microtubule cytoskeleton"/>
    <property type="evidence" value="ECO:0000318"/>
    <property type="project" value="GO_Central"/>
</dbReference>
<dbReference type="InterPro" id="IPR048256">
    <property type="entry name" value="Tektin-like"/>
</dbReference>
<evidence type="ECO:0000256" key="2">
    <source>
        <dbReference type="ARBA" id="ARBA00022490"/>
    </source>
</evidence>
<dbReference type="GO" id="GO:0060294">
    <property type="term" value="P:cilium movement involved in cell motility"/>
    <property type="evidence" value="ECO:0000318"/>
    <property type="project" value="GO_Central"/>
</dbReference>
<dbReference type="Bgee" id="ENSLOCG00000000469">
    <property type="expression patterns" value="Expressed in testis and 9 other cell types or tissues"/>
</dbReference>
<dbReference type="PRINTS" id="PR00511">
    <property type="entry name" value="TEKTIN"/>
</dbReference>
<dbReference type="Proteomes" id="UP000018468">
    <property type="component" value="Linkage group LG6"/>
</dbReference>
<evidence type="ECO:0000256" key="1">
    <source>
        <dbReference type="ARBA" id="ARBA00007209"/>
    </source>
</evidence>
<reference evidence="5" key="2">
    <citation type="submission" date="2025-08" db="UniProtKB">
        <authorList>
            <consortium name="Ensembl"/>
        </authorList>
    </citation>
    <scope>IDENTIFICATION</scope>
</reference>
<evidence type="ECO:0000256" key="3">
    <source>
        <dbReference type="RuleBase" id="RU367040"/>
    </source>
</evidence>
<name>W5LWK4_LEPOC</name>
<dbReference type="STRING" id="7918.ENSLOCP00000000511"/>
<organism evidence="5 6">
    <name type="scientific">Lepisosteus oculatus</name>
    <name type="common">Spotted gar</name>
    <dbReference type="NCBI Taxonomy" id="7918"/>
    <lineage>
        <taxon>Eukaryota</taxon>
        <taxon>Metazoa</taxon>
        <taxon>Chordata</taxon>
        <taxon>Craniata</taxon>
        <taxon>Vertebrata</taxon>
        <taxon>Euteleostomi</taxon>
        <taxon>Actinopterygii</taxon>
        <taxon>Neopterygii</taxon>
        <taxon>Holostei</taxon>
        <taxon>Semionotiformes</taxon>
        <taxon>Lepisosteidae</taxon>
        <taxon>Lepisosteus</taxon>
    </lineage>
</organism>
<keyword evidence="6" id="KW-1185">Reference proteome</keyword>
<keyword evidence="3" id="KW-0966">Cell projection</keyword>
<keyword evidence="3" id="KW-0282">Flagellum</keyword>
<evidence type="ECO:0000256" key="4">
    <source>
        <dbReference type="SAM" id="Coils"/>
    </source>
</evidence>
<dbReference type="HOGENOM" id="CLU_033588_0_0_1"/>
<comment type="subcellular location">
    <subcellularLocation>
        <location evidence="3">Cytoplasm</location>
        <location evidence="3">Cytoskeleton</location>
        <location evidence="3">Cilium axoneme</location>
    </subcellularLocation>
</comment>
<dbReference type="PANTHER" id="PTHR19960:SF7">
    <property type="entry name" value="TEKTIN"/>
    <property type="match status" value="1"/>
</dbReference>
<dbReference type="Ensembl" id="ENSLOCT00000000512.1">
    <property type="protein sequence ID" value="ENSLOCP00000000511.1"/>
    <property type="gene ID" value="ENSLOCG00000000469.1"/>
</dbReference>
<dbReference type="AlphaFoldDB" id="W5LWK4"/>
<accession>W5LWK4</accession>
<keyword evidence="4" id="KW-0175">Coiled coil</keyword>
<comment type="similarity">
    <text evidence="1 3">Belongs to the tektin family.</text>
</comment>
<proteinExistence type="inferred from homology"/>
<dbReference type="InParanoid" id="W5LWK4"/>
<feature type="coiled-coil region" evidence="4">
    <location>
        <begin position="276"/>
        <end position="303"/>
    </location>
</feature>
<protein>
    <recommendedName>
        <fullName evidence="3">Tektin</fullName>
    </recommendedName>
</protein>
<keyword evidence="3" id="KW-0969">Cilium</keyword>
<dbReference type="EMBL" id="AHAT01009281">
    <property type="status" value="NOT_ANNOTATED_CDS"/>
    <property type="molecule type" value="Genomic_DNA"/>
</dbReference>
<reference evidence="5" key="3">
    <citation type="submission" date="2025-09" db="UniProtKB">
        <authorList>
            <consortium name="Ensembl"/>
        </authorList>
    </citation>
    <scope>IDENTIFICATION</scope>
</reference>
<evidence type="ECO:0000313" key="6">
    <source>
        <dbReference type="Proteomes" id="UP000018468"/>
    </source>
</evidence>
<sequence length="360" mass="40849">MATLSAKPGQRLSVSDWQSGSQLLSSTAEHLRLQSQQIRQEGRALRNETTVQTRWDEQDSQRRLTERVQDVSRLKEALELCLQDADTEIEALSAVKGDTESLLAAMTLPLDAAVECLTLREGRRGDDLVRDAVEVELKKEVEVIGGVQRALQQRVSQAFEQICLLQEARQQLVFDLQNKSEALGVDQTCLSLTVTSPLISLKPNPSRVPNGSTSPQQWEQFSQYNRSRAQEEMKTSLQLREAMRVTISQTQNELEAQRVATDFALRKRSHELERAREELLWQQRLTQKEAQELEQDIRGLERDLKAKTAPLKLAHTRLETRTTRPGVDLCRDQVQYGLVDEVTQLEATITALKQKLAQSQ</sequence>
<reference evidence="6" key="1">
    <citation type="submission" date="2011-12" db="EMBL/GenBank/DDBJ databases">
        <title>The Draft Genome of Lepisosteus oculatus.</title>
        <authorList>
            <consortium name="The Broad Institute Genome Assembly &amp; Analysis Group"/>
            <consortium name="Computational R&amp;D Group"/>
            <consortium name="and Sequencing Platform"/>
            <person name="Di Palma F."/>
            <person name="Alfoldi J."/>
            <person name="Johnson J."/>
            <person name="Berlin A."/>
            <person name="Gnerre S."/>
            <person name="Jaffe D."/>
            <person name="MacCallum I."/>
            <person name="Young S."/>
            <person name="Walker B.J."/>
            <person name="Lander E.S."/>
            <person name="Lindblad-Toh K."/>
        </authorList>
    </citation>
    <scope>NUCLEOTIDE SEQUENCE [LARGE SCALE GENOMIC DNA]</scope>
</reference>
<dbReference type="PANTHER" id="PTHR19960">
    <property type="entry name" value="TEKTIN"/>
    <property type="match status" value="1"/>
</dbReference>
<evidence type="ECO:0000313" key="5">
    <source>
        <dbReference type="Ensembl" id="ENSLOCP00000000511.1"/>
    </source>
</evidence>
<dbReference type="Pfam" id="PF03148">
    <property type="entry name" value="Tektin"/>
    <property type="match status" value="1"/>
</dbReference>
<dbReference type="GO" id="GO:0060271">
    <property type="term" value="P:cilium assembly"/>
    <property type="evidence" value="ECO:0000318"/>
    <property type="project" value="GO_Central"/>
</dbReference>
<keyword evidence="2" id="KW-0963">Cytoplasm</keyword>